<dbReference type="Proteomes" id="UP001597475">
    <property type="component" value="Unassembled WGS sequence"/>
</dbReference>
<dbReference type="RefSeq" id="WP_386846724.1">
    <property type="nucleotide sequence ID" value="NZ_JBHUMK010000068.1"/>
</dbReference>
<evidence type="ECO:0000256" key="3">
    <source>
        <dbReference type="ARBA" id="ARBA00022475"/>
    </source>
</evidence>
<evidence type="ECO:0000256" key="5">
    <source>
        <dbReference type="ARBA" id="ARBA00022989"/>
    </source>
</evidence>
<sequence>MNGLALNVLLAIVWALFSGEVSLRELVVGFLIGFLILRLFPRALGTGAYVSRSLALLRFLAFFVRELTTANVQVALFALRPRPPLNPMIVAVPLHLHGDTAHTILAAVLGLMPGSVTLGFNPERTVIYAHVVGVESPSAARASILRVQEALRPLFPPPPAQEARA</sequence>
<accession>A0ABW5P5K3</accession>
<evidence type="ECO:0000313" key="7">
    <source>
        <dbReference type="EMBL" id="MFD2610506.1"/>
    </source>
</evidence>
<evidence type="ECO:0000256" key="2">
    <source>
        <dbReference type="ARBA" id="ARBA00006228"/>
    </source>
</evidence>
<protein>
    <submittedName>
        <fullName evidence="7">Na+/H+ antiporter subunit E</fullName>
    </submittedName>
</protein>
<proteinExistence type="inferred from homology"/>
<keyword evidence="8" id="KW-1185">Reference proteome</keyword>
<evidence type="ECO:0000256" key="1">
    <source>
        <dbReference type="ARBA" id="ARBA00004651"/>
    </source>
</evidence>
<reference evidence="8" key="1">
    <citation type="journal article" date="2019" name="Int. J. Syst. Evol. Microbiol.">
        <title>The Global Catalogue of Microorganisms (GCM) 10K type strain sequencing project: providing services to taxonomists for standard genome sequencing and annotation.</title>
        <authorList>
            <consortium name="The Broad Institute Genomics Platform"/>
            <consortium name="The Broad Institute Genome Sequencing Center for Infectious Disease"/>
            <person name="Wu L."/>
            <person name="Ma J."/>
        </authorList>
    </citation>
    <scope>NUCLEOTIDE SEQUENCE [LARGE SCALE GENOMIC DNA]</scope>
    <source>
        <strain evidence="8">KCTC 33842</strain>
    </source>
</reference>
<keyword evidence="3" id="KW-1003">Cell membrane</keyword>
<gene>
    <name evidence="7" type="ORF">ACFSR9_13840</name>
</gene>
<dbReference type="PANTHER" id="PTHR34584:SF1">
    <property type="entry name" value="NA(+)_H(+) ANTIPORTER SUBUNIT E1"/>
    <property type="match status" value="1"/>
</dbReference>
<organism evidence="7 8">
    <name type="scientific">Deinococcus taklimakanensis</name>
    <dbReference type="NCBI Taxonomy" id="536443"/>
    <lineage>
        <taxon>Bacteria</taxon>
        <taxon>Thermotogati</taxon>
        <taxon>Deinococcota</taxon>
        <taxon>Deinococci</taxon>
        <taxon>Deinococcales</taxon>
        <taxon>Deinococcaceae</taxon>
        <taxon>Deinococcus</taxon>
    </lineage>
</organism>
<dbReference type="PANTHER" id="PTHR34584">
    <property type="entry name" value="NA(+)/H(+) ANTIPORTER SUBUNIT E1"/>
    <property type="match status" value="1"/>
</dbReference>
<name>A0ABW5P5K3_9DEIO</name>
<dbReference type="Pfam" id="PF01899">
    <property type="entry name" value="MNHE"/>
    <property type="match status" value="1"/>
</dbReference>
<evidence type="ECO:0000256" key="4">
    <source>
        <dbReference type="ARBA" id="ARBA00022692"/>
    </source>
</evidence>
<dbReference type="PIRSF" id="PIRSF019239">
    <property type="entry name" value="MrpE"/>
    <property type="match status" value="1"/>
</dbReference>
<dbReference type="InterPro" id="IPR002758">
    <property type="entry name" value="Cation_antiport_E"/>
</dbReference>
<evidence type="ECO:0000313" key="8">
    <source>
        <dbReference type="Proteomes" id="UP001597475"/>
    </source>
</evidence>
<comment type="similarity">
    <text evidence="2">Belongs to the CPA3 antiporters (TC 2.A.63) subunit E family.</text>
</comment>
<comment type="subcellular location">
    <subcellularLocation>
        <location evidence="1">Cell membrane</location>
        <topology evidence="1">Multi-pass membrane protein</topology>
    </subcellularLocation>
</comment>
<comment type="caution">
    <text evidence="7">The sequence shown here is derived from an EMBL/GenBank/DDBJ whole genome shotgun (WGS) entry which is preliminary data.</text>
</comment>
<keyword evidence="4" id="KW-0812">Transmembrane</keyword>
<keyword evidence="6" id="KW-0472">Membrane</keyword>
<keyword evidence="5" id="KW-1133">Transmembrane helix</keyword>
<evidence type="ECO:0000256" key="6">
    <source>
        <dbReference type="ARBA" id="ARBA00023136"/>
    </source>
</evidence>
<dbReference type="EMBL" id="JBHUMK010000068">
    <property type="protein sequence ID" value="MFD2610506.1"/>
    <property type="molecule type" value="Genomic_DNA"/>
</dbReference>